<keyword evidence="3" id="KW-0804">Transcription</keyword>
<evidence type="ECO:0000256" key="2">
    <source>
        <dbReference type="ARBA" id="ARBA00023125"/>
    </source>
</evidence>
<dbReference type="Gene3D" id="1.10.10.10">
    <property type="entry name" value="Winged helix-like DNA-binding domain superfamily/Winged helix DNA-binding domain"/>
    <property type="match status" value="1"/>
</dbReference>
<dbReference type="Proteomes" id="UP000298127">
    <property type="component" value="Unassembled WGS sequence"/>
</dbReference>
<dbReference type="AlphaFoldDB" id="A0A4Y9R7L6"/>
<feature type="domain" description="HTH hxlR-type" evidence="4">
    <location>
        <begin position="10"/>
        <end position="109"/>
    </location>
</feature>
<dbReference type="SUPFAM" id="SSF46785">
    <property type="entry name" value="Winged helix' DNA-binding domain"/>
    <property type="match status" value="1"/>
</dbReference>
<evidence type="ECO:0000256" key="1">
    <source>
        <dbReference type="ARBA" id="ARBA00023015"/>
    </source>
</evidence>
<dbReference type="Pfam" id="PF01638">
    <property type="entry name" value="HxlR"/>
    <property type="match status" value="1"/>
</dbReference>
<accession>A0A4Y9R7L6</accession>
<dbReference type="InterPro" id="IPR036390">
    <property type="entry name" value="WH_DNA-bd_sf"/>
</dbReference>
<sequence>MKRADGRSDCPTNFTVEALGDSWSLLILRDILALGKRSFGEFLASDERIGQSVLAERLDRLERTGLVSRSTSPTDARKQLYIATERGIDVIPLLLEAVRWGVGGLPPVGEDDPWMQVLQVDRGDLIAAWQRSVRAGRSLFGDGGALEDLAAAGA</sequence>
<dbReference type="PANTHER" id="PTHR33204">
    <property type="entry name" value="TRANSCRIPTIONAL REGULATOR, MARR FAMILY"/>
    <property type="match status" value="1"/>
</dbReference>
<name>A0A4Y9R7L6_9MICO</name>
<dbReference type="GO" id="GO:0003677">
    <property type="term" value="F:DNA binding"/>
    <property type="evidence" value="ECO:0007669"/>
    <property type="project" value="UniProtKB-KW"/>
</dbReference>
<dbReference type="PROSITE" id="PS51118">
    <property type="entry name" value="HTH_HXLR"/>
    <property type="match status" value="1"/>
</dbReference>
<evidence type="ECO:0000259" key="4">
    <source>
        <dbReference type="PROSITE" id="PS51118"/>
    </source>
</evidence>
<evidence type="ECO:0000256" key="3">
    <source>
        <dbReference type="ARBA" id="ARBA00023163"/>
    </source>
</evidence>
<comment type="caution">
    <text evidence="5">The sequence shown here is derived from an EMBL/GenBank/DDBJ whole genome shotgun (WGS) entry which is preliminary data.</text>
</comment>
<dbReference type="InterPro" id="IPR002577">
    <property type="entry name" value="HTH_HxlR"/>
</dbReference>
<dbReference type="EMBL" id="SPQZ01000001">
    <property type="protein sequence ID" value="TFW00291.1"/>
    <property type="molecule type" value="Genomic_DNA"/>
</dbReference>
<dbReference type="InterPro" id="IPR036388">
    <property type="entry name" value="WH-like_DNA-bd_sf"/>
</dbReference>
<proteinExistence type="predicted"/>
<dbReference type="PANTHER" id="PTHR33204:SF37">
    <property type="entry name" value="HTH-TYPE TRANSCRIPTIONAL REGULATOR YODB"/>
    <property type="match status" value="1"/>
</dbReference>
<evidence type="ECO:0000313" key="6">
    <source>
        <dbReference type="Proteomes" id="UP000298127"/>
    </source>
</evidence>
<protein>
    <submittedName>
        <fullName evidence="5">Transcriptional regulator</fullName>
    </submittedName>
</protein>
<keyword evidence="6" id="KW-1185">Reference proteome</keyword>
<reference evidence="5 6" key="1">
    <citation type="journal article" date="2018" name="J. Microbiol.">
        <title>Leifsonia flava sp. nov., a novel actinobacterium isolated from the rhizosphere of Aquilegia viridiflora.</title>
        <authorList>
            <person name="Cai Y."/>
            <person name="Tao W.Z."/>
            <person name="Ma Y.J."/>
            <person name="Cheng J."/>
            <person name="Zhang M.Y."/>
            <person name="Zhang Y.X."/>
        </authorList>
    </citation>
    <scope>NUCLEOTIDE SEQUENCE [LARGE SCALE GENOMIC DNA]</scope>
    <source>
        <strain evidence="5 6">SYP-B2174</strain>
    </source>
</reference>
<keyword evidence="1" id="KW-0805">Transcription regulation</keyword>
<dbReference type="RefSeq" id="WP_135119116.1">
    <property type="nucleotide sequence ID" value="NZ_SPQZ01000001.1"/>
</dbReference>
<organism evidence="5 6">
    <name type="scientific">Orlajensenia leifsoniae</name>
    <dbReference type="NCBI Taxonomy" id="2561933"/>
    <lineage>
        <taxon>Bacteria</taxon>
        <taxon>Bacillati</taxon>
        <taxon>Actinomycetota</taxon>
        <taxon>Actinomycetes</taxon>
        <taxon>Micrococcales</taxon>
        <taxon>Microbacteriaceae</taxon>
        <taxon>Orlajensenia</taxon>
    </lineage>
</organism>
<gene>
    <name evidence="5" type="ORF">E4M00_03700</name>
</gene>
<evidence type="ECO:0000313" key="5">
    <source>
        <dbReference type="EMBL" id="TFW00291.1"/>
    </source>
</evidence>
<keyword evidence="2" id="KW-0238">DNA-binding</keyword>